<feature type="domain" description="Reverse transcriptase zinc-binding" evidence="1">
    <location>
        <begin position="281"/>
        <end position="365"/>
    </location>
</feature>
<dbReference type="InterPro" id="IPR042197">
    <property type="entry name" value="Apaf_helical"/>
</dbReference>
<comment type="caution">
    <text evidence="2">The sequence shown here is derived from an EMBL/GenBank/DDBJ whole genome shotgun (WGS) entry which is preliminary data.</text>
</comment>
<dbReference type="EMBL" id="JAUUTY010000006">
    <property type="protein sequence ID" value="KAK1615079.1"/>
    <property type="molecule type" value="Genomic_DNA"/>
</dbReference>
<dbReference type="GO" id="GO:0043531">
    <property type="term" value="F:ADP binding"/>
    <property type="evidence" value="ECO:0007669"/>
    <property type="project" value="InterPro"/>
</dbReference>
<dbReference type="InterPro" id="IPR026960">
    <property type="entry name" value="RVT-Znf"/>
</dbReference>
<evidence type="ECO:0000313" key="3">
    <source>
        <dbReference type="Proteomes" id="UP001231189"/>
    </source>
</evidence>
<dbReference type="InterPro" id="IPR027417">
    <property type="entry name" value="P-loop_NTPase"/>
</dbReference>
<gene>
    <name evidence="2" type="ORF">QYE76_020596</name>
</gene>
<protein>
    <recommendedName>
        <fullName evidence="1">Reverse transcriptase zinc-binding domain-containing protein</fullName>
    </recommendedName>
</protein>
<organism evidence="2 3">
    <name type="scientific">Lolium multiflorum</name>
    <name type="common">Italian ryegrass</name>
    <name type="synonym">Lolium perenne subsp. multiflorum</name>
    <dbReference type="NCBI Taxonomy" id="4521"/>
    <lineage>
        <taxon>Eukaryota</taxon>
        <taxon>Viridiplantae</taxon>
        <taxon>Streptophyta</taxon>
        <taxon>Embryophyta</taxon>
        <taxon>Tracheophyta</taxon>
        <taxon>Spermatophyta</taxon>
        <taxon>Magnoliopsida</taxon>
        <taxon>Liliopsida</taxon>
        <taxon>Poales</taxon>
        <taxon>Poaceae</taxon>
        <taxon>BOP clade</taxon>
        <taxon>Pooideae</taxon>
        <taxon>Poodae</taxon>
        <taxon>Poeae</taxon>
        <taxon>Poeae Chloroplast Group 2 (Poeae type)</taxon>
        <taxon>Loliodinae</taxon>
        <taxon>Loliinae</taxon>
        <taxon>Lolium</taxon>
    </lineage>
</organism>
<dbReference type="Proteomes" id="UP001231189">
    <property type="component" value="Unassembled WGS sequence"/>
</dbReference>
<dbReference type="PANTHER" id="PTHR33116">
    <property type="entry name" value="REVERSE TRANSCRIPTASE ZINC-BINDING DOMAIN-CONTAINING PROTEIN-RELATED-RELATED"/>
    <property type="match status" value="1"/>
</dbReference>
<accession>A0AAD8VQ60</accession>
<keyword evidence="3" id="KW-1185">Reference proteome</keyword>
<proteinExistence type="predicted"/>
<dbReference type="Gene3D" id="1.10.8.430">
    <property type="entry name" value="Helical domain of apoptotic protease-activating factors"/>
    <property type="match status" value="1"/>
</dbReference>
<dbReference type="SUPFAM" id="SSF52540">
    <property type="entry name" value="P-loop containing nucleoside triphosphate hydrolases"/>
    <property type="match status" value="1"/>
</dbReference>
<name>A0AAD8VQ60_LOLMU</name>
<sequence>MNSTLLYNLRALSVDDSWKLFLQSSGRDKEDLDSEFIDIGKDIVRKCGGVPLAVKALGGIVGSKKEINSWRAVKESELWDIGGTTYAFTALTLPKKFTMAFDQVRRRFTWDIDETGTAGGKCKVNWPAVCSPTSFGGLGILDLDRFARALRLRWLWLQWHHPERPWTQLGTPCSALDRCLFAAATRVTVGNGTRASFWWSNWCGGETLRCRFPLLYKHSIRKHRTVAQALSDSRWVLDLRRAPHGAIATEFLTLWRELSSIALQPDVDDSILWILSADGCYSTKSAYLAQFAGRITSVAQDLIWETWAPAKCKLFGWLLIQKRVWTADRLLQRGWPNCYFCPLCIRNLETHQHLFFDCPFARLLWASIASWRHCSGLAPRAWSACDNMHDAWHAMIAATHVDHRDGVKSVIILVLWELWTERNARIFKDKASSLRQLLHRIEDEANGWAFAGAKKLQRLIWEPP</sequence>
<evidence type="ECO:0000259" key="1">
    <source>
        <dbReference type="Pfam" id="PF13966"/>
    </source>
</evidence>
<dbReference type="Pfam" id="PF13966">
    <property type="entry name" value="zf-RVT"/>
    <property type="match status" value="1"/>
</dbReference>
<dbReference type="PANTHER" id="PTHR33116:SF87">
    <property type="entry name" value="OS01G0158850 PROTEIN"/>
    <property type="match status" value="1"/>
</dbReference>
<dbReference type="AlphaFoldDB" id="A0AAD8VQ60"/>
<reference evidence="2" key="1">
    <citation type="submission" date="2023-07" db="EMBL/GenBank/DDBJ databases">
        <title>A chromosome-level genome assembly of Lolium multiflorum.</title>
        <authorList>
            <person name="Chen Y."/>
            <person name="Copetti D."/>
            <person name="Kolliker R."/>
            <person name="Studer B."/>
        </authorList>
    </citation>
    <scope>NUCLEOTIDE SEQUENCE</scope>
    <source>
        <strain evidence="2">02402/16</strain>
        <tissue evidence="2">Leaf</tissue>
    </source>
</reference>
<evidence type="ECO:0000313" key="2">
    <source>
        <dbReference type="EMBL" id="KAK1615079.1"/>
    </source>
</evidence>